<dbReference type="AlphaFoldDB" id="A0A1H4CW29"/>
<evidence type="ECO:0000259" key="5">
    <source>
        <dbReference type="Pfam" id="PF01168"/>
    </source>
</evidence>
<evidence type="ECO:0000256" key="4">
    <source>
        <dbReference type="RuleBase" id="RU004514"/>
    </source>
</evidence>
<evidence type="ECO:0000256" key="1">
    <source>
        <dbReference type="ARBA" id="ARBA00022898"/>
    </source>
</evidence>
<dbReference type="OrthoDB" id="9804072at2"/>
<proteinExistence type="inferred from homology"/>
<evidence type="ECO:0000313" key="6">
    <source>
        <dbReference type="EMBL" id="SEA64611.1"/>
    </source>
</evidence>
<dbReference type="HAMAP" id="MF_02087">
    <property type="entry name" value="PLP_homeostasis"/>
    <property type="match status" value="1"/>
</dbReference>
<dbReference type="Proteomes" id="UP000199041">
    <property type="component" value="Unassembled WGS sequence"/>
</dbReference>
<reference evidence="6 7" key="1">
    <citation type="submission" date="2016-10" db="EMBL/GenBank/DDBJ databases">
        <authorList>
            <person name="de Groot N.N."/>
        </authorList>
    </citation>
    <scope>NUCLEOTIDE SEQUENCE [LARGE SCALE GENOMIC DNA]</scope>
    <source>
        <strain evidence="6 7">Vu-144</strain>
    </source>
</reference>
<comment type="similarity">
    <text evidence="2 4">Belongs to the pyridoxal phosphate-binding protein YggS/PROSC family.</text>
</comment>
<dbReference type="PANTHER" id="PTHR10146">
    <property type="entry name" value="PROLINE SYNTHETASE CO-TRANSCRIBED BACTERIAL HOMOLOG PROTEIN"/>
    <property type="match status" value="1"/>
</dbReference>
<name>A0A1H4CW29_9BACT</name>
<evidence type="ECO:0000256" key="2">
    <source>
        <dbReference type="HAMAP-Rule" id="MF_02087"/>
    </source>
</evidence>
<dbReference type="CDD" id="cd00635">
    <property type="entry name" value="PLPDE_III_YBL036c_like"/>
    <property type="match status" value="1"/>
</dbReference>
<dbReference type="GO" id="GO:0030170">
    <property type="term" value="F:pyridoxal phosphate binding"/>
    <property type="evidence" value="ECO:0007669"/>
    <property type="project" value="UniProtKB-UniRule"/>
</dbReference>
<dbReference type="EMBL" id="FNQY01000038">
    <property type="protein sequence ID" value="SEA64611.1"/>
    <property type="molecule type" value="Genomic_DNA"/>
</dbReference>
<evidence type="ECO:0000313" key="7">
    <source>
        <dbReference type="Proteomes" id="UP000199041"/>
    </source>
</evidence>
<keyword evidence="1 2" id="KW-0663">Pyridoxal phosphate</keyword>
<dbReference type="Gene3D" id="3.20.20.10">
    <property type="entry name" value="Alanine racemase"/>
    <property type="match status" value="1"/>
</dbReference>
<evidence type="ECO:0000256" key="3">
    <source>
        <dbReference type="PIRSR" id="PIRSR004848-1"/>
    </source>
</evidence>
<dbReference type="InterPro" id="IPR011078">
    <property type="entry name" value="PyrdxlP_homeostasis"/>
</dbReference>
<feature type="modified residue" description="N6-(pyridoxal phosphate)lysine" evidence="2 3">
    <location>
        <position position="37"/>
    </location>
</feature>
<gene>
    <name evidence="6" type="ORF">SAMN05192529_1388</name>
</gene>
<sequence length="244" mass="27714">MEQDILEQIAVVTDRIAAACKKCGRNEKEVKLLLATKTVSAEKIKIALEAGYQLIGENKIQEVKEKYEPLRHCSHTGHFIGHLQTNKVKELLKYNIKCLESLDRLELAEKLQHRLEFEDKYLDVLIQVNTSGEQSKFGVSADRAIELVQQIATLKRLRIKGLMTIGLFSAEEQKIRTCFQLLQSLSRQIAALEIEDVQMQELSMGMSNDLEIAIEQGATIVRVGTAVFGKRIFPDSYYWNESSD</sequence>
<comment type="function">
    <text evidence="2">Pyridoxal 5'-phosphate (PLP)-binding protein, which is involved in PLP homeostasis.</text>
</comment>
<accession>A0A1H4CW29</accession>
<dbReference type="PANTHER" id="PTHR10146:SF14">
    <property type="entry name" value="PYRIDOXAL PHOSPHATE HOMEOSTASIS PROTEIN"/>
    <property type="match status" value="1"/>
</dbReference>
<feature type="domain" description="Alanine racemase N-terminal" evidence="5">
    <location>
        <begin position="41"/>
        <end position="230"/>
    </location>
</feature>
<dbReference type="SUPFAM" id="SSF51419">
    <property type="entry name" value="PLP-binding barrel"/>
    <property type="match status" value="1"/>
</dbReference>
<dbReference type="InterPro" id="IPR029066">
    <property type="entry name" value="PLP-binding_barrel"/>
</dbReference>
<dbReference type="RefSeq" id="WP_091401368.1">
    <property type="nucleotide sequence ID" value="NZ_FNQY01000038.1"/>
</dbReference>
<dbReference type="PIRSF" id="PIRSF004848">
    <property type="entry name" value="YBL036c_PLPDEIII"/>
    <property type="match status" value="1"/>
</dbReference>
<organism evidence="6 7">
    <name type="scientific">Arachidicoccus rhizosphaerae</name>
    <dbReference type="NCBI Taxonomy" id="551991"/>
    <lineage>
        <taxon>Bacteria</taxon>
        <taxon>Pseudomonadati</taxon>
        <taxon>Bacteroidota</taxon>
        <taxon>Chitinophagia</taxon>
        <taxon>Chitinophagales</taxon>
        <taxon>Chitinophagaceae</taxon>
        <taxon>Arachidicoccus</taxon>
    </lineage>
</organism>
<dbReference type="Pfam" id="PF01168">
    <property type="entry name" value="Ala_racemase_N"/>
    <property type="match status" value="1"/>
</dbReference>
<comment type="cofactor">
    <cofactor evidence="3">
        <name>pyridoxal 5'-phosphate</name>
        <dbReference type="ChEBI" id="CHEBI:597326"/>
    </cofactor>
</comment>
<protein>
    <recommendedName>
        <fullName evidence="2">Pyridoxal phosphate homeostasis protein</fullName>
        <shortName evidence="2">PLP homeostasis protein</shortName>
    </recommendedName>
</protein>
<keyword evidence="7" id="KW-1185">Reference proteome</keyword>
<dbReference type="STRING" id="551991.SAMN05192529_1388"/>
<dbReference type="NCBIfam" id="TIGR00044">
    <property type="entry name" value="YggS family pyridoxal phosphate-dependent enzyme"/>
    <property type="match status" value="1"/>
</dbReference>
<dbReference type="FunFam" id="3.20.20.10:FF:000018">
    <property type="entry name" value="Pyridoxal phosphate homeostasis protein"/>
    <property type="match status" value="1"/>
</dbReference>
<dbReference type="InterPro" id="IPR001608">
    <property type="entry name" value="Ala_racemase_N"/>
</dbReference>